<dbReference type="AlphaFoldDB" id="A0A183H729"/>
<protein>
    <submittedName>
        <fullName evidence="3">Trafficking protein particle complex subunit</fullName>
    </submittedName>
</protein>
<keyword evidence="2" id="KW-1185">Reference proteome</keyword>
<name>A0A183H729_9BILA</name>
<evidence type="ECO:0000313" key="3">
    <source>
        <dbReference type="WBParaSite" id="OFLC_0000329001-mRNA-1"/>
    </source>
</evidence>
<dbReference type="Proteomes" id="UP000267606">
    <property type="component" value="Unassembled WGS sequence"/>
</dbReference>
<reference evidence="1 2" key="2">
    <citation type="submission" date="2018-11" db="EMBL/GenBank/DDBJ databases">
        <authorList>
            <consortium name="Pathogen Informatics"/>
        </authorList>
    </citation>
    <scope>NUCLEOTIDE SEQUENCE [LARGE SCALE GENOMIC DNA]</scope>
</reference>
<sequence>MGLGTGTTPNSGSRDDLSNGTNCLYSILEVPRNADDVAIRKAAFFIGYFLIHVSGNPSVGLKKSESVILSFGDQKTSRFKI</sequence>
<dbReference type="WBParaSite" id="OFLC_0000329001-mRNA-1">
    <property type="protein sequence ID" value="OFLC_0000329001-mRNA-1"/>
    <property type="gene ID" value="OFLC_0000329001"/>
</dbReference>
<evidence type="ECO:0000313" key="1">
    <source>
        <dbReference type="EMBL" id="VDO36004.1"/>
    </source>
</evidence>
<accession>A0A183H729</accession>
<proteinExistence type="predicted"/>
<organism evidence="3">
    <name type="scientific">Onchocerca flexuosa</name>
    <dbReference type="NCBI Taxonomy" id="387005"/>
    <lineage>
        <taxon>Eukaryota</taxon>
        <taxon>Metazoa</taxon>
        <taxon>Ecdysozoa</taxon>
        <taxon>Nematoda</taxon>
        <taxon>Chromadorea</taxon>
        <taxon>Rhabditida</taxon>
        <taxon>Spirurina</taxon>
        <taxon>Spiruromorpha</taxon>
        <taxon>Filarioidea</taxon>
        <taxon>Onchocercidae</taxon>
        <taxon>Onchocerca</taxon>
    </lineage>
</organism>
<reference evidence="3" key="1">
    <citation type="submission" date="2016-06" db="UniProtKB">
        <authorList>
            <consortium name="WormBaseParasite"/>
        </authorList>
    </citation>
    <scope>IDENTIFICATION</scope>
</reference>
<evidence type="ECO:0000313" key="2">
    <source>
        <dbReference type="Proteomes" id="UP000267606"/>
    </source>
</evidence>
<gene>
    <name evidence="1" type="ORF">OFLC_LOCUS3291</name>
</gene>
<dbReference type="STRING" id="387005.A0A183H729"/>
<dbReference type="EMBL" id="UZAJ01002161">
    <property type="protein sequence ID" value="VDO36004.1"/>
    <property type="molecule type" value="Genomic_DNA"/>
</dbReference>